<gene>
    <name evidence="1" type="ORF">HJG54_21625</name>
</gene>
<sequence>MANKRKQYSAQFKAKVALAAIRGEKTVAELASQFEIHPTMINNWKRQLLEGADEIFEQGNSSSPAAGD</sequence>
<name>A0AA96WHG3_9CYAN</name>
<organism evidence="1">
    <name type="scientific">Leptolyngbya sp. NK1-12</name>
    <dbReference type="NCBI Taxonomy" id="2547451"/>
    <lineage>
        <taxon>Bacteria</taxon>
        <taxon>Bacillati</taxon>
        <taxon>Cyanobacteriota</taxon>
        <taxon>Cyanophyceae</taxon>
        <taxon>Leptolyngbyales</taxon>
        <taxon>Leptolyngbyaceae</taxon>
        <taxon>Leptolyngbya group</taxon>
        <taxon>Leptolyngbya</taxon>
    </lineage>
</organism>
<accession>A0AA96WHG3</accession>
<dbReference type="InterPro" id="IPR002514">
    <property type="entry name" value="Transposase_8"/>
</dbReference>
<dbReference type="AlphaFoldDB" id="A0AA96WHG3"/>
<protein>
    <submittedName>
        <fullName evidence="1">Transposase</fullName>
    </submittedName>
</protein>
<dbReference type="SUPFAM" id="SSF48295">
    <property type="entry name" value="TrpR-like"/>
    <property type="match status" value="1"/>
</dbReference>
<reference evidence="1" key="1">
    <citation type="submission" date="2020-05" db="EMBL/GenBank/DDBJ databases">
        <authorList>
            <person name="Zhu T."/>
            <person name="Keshari N."/>
            <person name="Lu X."/>
        </authorList>
    </citation>
    <scope>NUCLEOTIDE SEQUENCE</scope>
    <source>
        <strain evidence="1">NK1-12</strain>
    </source>
</reference>
<dbReference type="InterPro" id="IPR010921">
    <property type="entry name" value="Trp_repressor/repl_initiator"/>
</dbReference>
<dbReference type="GO" id="GO:0006313">
    <property type="term" value="P:DNA transposition"/>
    <property type="evidence" value="ECO:0007669"/>
    <property type="project" value="InterPro"/>
</dbReference>
<dbReference type="RefSeq" id="WP_316431340.1">
    <property type="nucleotide sequence ID" value="NZ_CP053586.1"/>
</dbReference>
<dbReference type="InterPro" id="IPR036388">
    <property type="entry name" value="WH-like_DNA-bd_sf"/>
</dbReference>
<proteinExistence type="predicted"/>
<dbReference type="Gene3D" id="1.10.10.10">
    <property type="entry name" value="Winged helix-like DNA-binding domain superfamily/Winged helix DNA-binding domain"/>
    <property type="match status" value="1"/>
</dbReference>
<dbReference type="EMBL" id="CP053586">
    <property type="protein sequence ID" value="WNZ25194.1"/>
    <property type="molecule type" value="Genomic_DNA"/>
</dbReference>
<evidence type="ECO:0000313" key="1">
    <source>
        <dbReference type="EMBL" id="WNZ25194.1"/>
    </source>
</evidence>
<dbReference type="GO" id="GO:0043565">
    <property type="term" value="F:sequence-specific DNA binding"/>
    <property type="evidence" value="ECO:0007669"/>
    <property type="project" value="InterPro"/>
</dbReference>
<dbReference type="Pfam" id="PF01527">
    <property type="entry name" value="HTH_Tnp_1"/>
    <property type="match status" value="1"/>
</dbReference>
<dbReference type="GO" id="GO:0004803">
    <property type="term" value="F:transposase activity"/>
    <property type="evidence" value="ECO:0007669"/>
    <property type="project" value="InterPro"/>
</dbReference>